<name>A0A9Q0YFE7_HOLLE</name>
<organism evidence="1 2">
    <name type="scientific">Holothuria leucospilota</name>
    <name type="common">Black long sea cucumber</name>
    <name type="synonym">Mertensiothuria leucospilota</name>
    <dbReference type="NCBI Taxonomy" id="206669"/>
    <lineage>
        <taxon>Eukaryota</taxon>
        <taxon>Metazoa</taxon>
        <taxon>Echinodermata</taxon>
        <taxon>Eleutherozoa</taxon>
        <taxon>Echinozoa</taxon>
        <taxon>Holothuroidea</taxon>
        <taxon>Aspidochirotacea</taxon>
        <taxon>Aspidochirotida</taxon>
        <taxon>Holothuriidae</taxon>
        <taxon>Holothuria</taxon>
    </lineage>
</organism>
<accession>A0A9Q0YFE7</accession>
<dbReference type="EMBL" id="JAIZAY010000022">
    <property type="protein sequence ID" value="KAJ8020889.1"/>
    <property type="molecule type" value="Genomic_DNA"/>
</dbReference>
<dbReference type="AlphaFoldDB" id="A0A9Q0YFE7"/>
<evidence type="ECO:0000313" key="1">
    <source>
        <dbReference type="EMBL" id="KAJ8020889.1"/>
    </source>
</evidence>
<evidence type="ECO:0000313" key="2">
    <source>
        <dbReference type="Proteomes" id="UP001152320"/>
    </source>
</evidence>
<dbReference type="Proteomes" id="UP001152320">
    <property type="component" value="Chromosome 22"/>
</dbReference>
<protein>
    <submittedName>
        <fullName evidence="1">Uncharacterized protein</fullName>
    </submittedName>
</protein>
<dbReference type="OrthoDB" id="8964826at2759"/>
<keyword evidence="2" id="KW-1185">Reference proteome</keyword>
<proteinExistence type="predicted"/>
<sequence>MRKRKRGKAGGIKKRLKRHKFKPFLPSIIMGNVQSLNNKTGELHGNVRCLQEFKNISLMSFTETWLTEVMPDECLNIEGFKLLRGDRNFDLAEKQKGRGVCLYVNERWCHPDNAKLKNHS</sequence>
<comment type="caution">
    <text evidence="1">The sequence shown here is derived from an EMBL/GenBank/DDBJ whole genome shotgun (WGS) entry which is preliminary data.</text>
</comment>
<gene>
    <name evidence="1" type="ORF">HOLleu_40600</name>
</gene>
<reference evidence="1" key="1">
    <citation type="submission" date="2021-10" db="EMBL/GenBank/DDBJ databases">
        <title>Tropical sea cucumber genome reveals ecological adaptation and Cuvierian tubules defense mechanism.</title>
        <authorList>
            <person name="Chen T."/>
        </authorList>
    </citation>
    <scope>NUCLEOTIDE SEQUENCE</scope>
    <source>
        <strain evidence="1">Nanhai2018</strain>
        <tissue evidence="1">Muscle</tissue>
    </source>
</reference>